<dbReference type="InterPro" id="IPR001810">
    <property type="entry name" value="F-box_dom"/>
</dbReference>
<dbReference type="AlphaFoldDB" id="A0A067SJ82"/>
<dbReference type="SMART" id="SM00256">
    <property type="entry name" value="FBOX"/>
    <property type="match status" value="1"/>
</dbReference>
<dbReference type="InterPro" id="IPR036047">
    <property type="entry name" value="F-box-like_dom_sf"/>
</dbReference>
<gene>
    <name evidence="2" type="ORF">GALMADRAFT_230388</name>
</gene>
<evidence type="ECO:0000313" key="2">
    <source>
        <dbReference type="EMBL" id="KDR70067.1"/>
    </source>
</evidence>
<dbReference type="SUPFAM" id="SSF81383">
    <property type="entry name" value="F-box domain"/>
    <property type="match status" value="1"/>
</dbReference>
<dbReference type="Gene3D" id="1.20.1280.50">
    <property type="match status" value="1"/>
</dbReference>
<accession>A0A067SJ82</accession>
<protein>
    <recommendedName>
        <fullName evidence="1">F-box domain-containing protein</fullName>
    </recommendedName>
</protein>
<feature type="domain" description="F-box" evidence="1">
    <location>
        <begin position="5"/>
        <end position="51"/>
    </location>
</feature>
<dbReference type="EMBL" id="KL142399">
    <property type="protein sequence ID" value="KDR70067.1"/>
    <property type="molecule type" value="Genomic_DNA"/>
</dbReference>
<organism evidence="2 3">
    <name type="scientific">Galerina marginata (strain CBS 339.88)</name>
    <dbReference type="NCBI Taxonomy" id="685588"/>
    <lineage>
        <taxon>Eukaryota</taxon>
        <taxon>Fungi</taxon>
        <taxon>Dikarya</taxon>
        <taxon>Basidiomycota</taxon>
        <taxon>Agaricomycotina</taxon>
        <taxon>Agaricomycetes</taxon>
        <taxon>Agaricomycetidae</taxon>
        <taxon>Agaricales</taxon>
        <taxon>Agaricineae</taxon>
        <taxon>Strophariaceae</taxon>
        <taxon>Galerina</taxon>
    </lineage>
</organism>
<proteinExistence type="predicted"/>
<dbReference type="HOGENOM" id="CLU_921487_0_0_1"/>
<evidence type="ECO:0000259" key="1">
    <source>
        <dbReference type="PROSITE" id="PS50181"/>
    </source>
</evidence>
<reference evidence="3" key="1">
    <citation type="journal article" date="2014" name="Proc. Natl. Acad. Sci. U.S.A.">
        <title>Extensive sampling of basidiomycete genomes demonstrates inadequacy of the white-rot/brown-rot paradigm for wood decay fungi.</title>
        <authorList>
            <person name="Riley R."/>
            <person name="Salamov A.A."/>
            <person name="Brown D.W."/>
            <person name="Nagy L.G."/>
            <person name="Floudas D."/>
            <person name="Held B.W."/>
            <person name="Levasseur A."/>
            <person name="Lombard V."/>
            <person name="Morin E."/>
            <person name="Otillar R."/>
            <person name="Lindquist E.A."/>
            <person name="Sun H."/>
            <person name="LaButti K.M."/>
            <person name="Schmutz J."/>
            <person name="Jabbour D."/>
            <person name="Luo H."/>
            <person name="Baker S.E."/>
            <person name="Pisabarro A.G."/>
            <person name="Walton J.D."/>
            <person name="Blanchette R.A."/>
            <person name="Henrissat B."/>
            <person name="Martin F."/>
            <person name="Cullen D."/>
            <person name="Hibbett D.S."/>
            <person name="Grigoriev I.V."/>
        </authorList>
    </citation>
    <scope>NUCLEOTIDE SEQUENCE [LARGE SCALE GENOMIC DNA]</scope>
    <source>
        <strain evidence="3">CBS 339.88</strain>
    </source>
</reference>
<dbReference type="Proteomes" id="UP000027222">
    <property type="component" value="Unassembled WGS sequence"/>
</dbReference>
<keyword evidence="3" id="KW-1185">Reference proteome</keyword>
<dbReference type="PROSITE" id="PS50181">
    <property type="entry name" value="FBOX"/>
    <property type="match status" value="1"/>
</dbReference>
<sequence length="302" mass="33892">MGPLTPNLVALPPEIITQILLQVDWKAILQMRQTCRDLFKISQTRLIWTTLLNECSQTMAYPPRLVEPIDNYSTRELETLVLTKISSEVGWGSLHLPSERAATKGDPQCYGPRALLEGGRWLLFHDQSLPDSFTGKISCCDLDSACLQVQPLLQLQTRIGDHRFSLQCIGSQADKTATSSSFIVAFQLQSLGGDLRNYQIYQIRQQGRGSGAHFAVRGLSSFTYINRVIGPSAWASTGLCLQGDYIMETPSKFSAALLQVFNWRTSTSTIHEKSILFFNYRVCSFSMIYSGSFNSHQIYISR</sequence>
<name>A0A067SJ82_GALM3</name>
<dbReference type="OrthoDB" id="3068749at2759"/>
<evidence type="ECO:0000313" key="3">
    <source>
        <dbReference type="Proteomes" id="UP000027222"/>
    </source>
</evidence>